<dbReference type="SUPFAM" id="SSF56300">
    <property type="entry name" value="Metallo-dependent phosphatases"/>
    <property type="match status" value="1"/>
</dbReference>
<protein>
    <recommendedName>
        <fullName evidence="1">Calcineurin-like phosphoesterase domain-containing protein</fullName>
    </recommendedName>
</protein>
<gene>
    <name evidence="2" type="ORF">COY16_00450</name>
</gene>
<feature type="domain" description="Calcineurin-like phosphoesterase" evidence="1">
    <location>
        <begin position="1"/>
        <end position="182"/>
    </location>
</feature>
<dbReference type="EMBL" id="PFOB01000005">
    <property type="protein sequence ID" value="PIZ64025.1"/>
    <property type="molecule type" value="Genomic_DNA"/>
</dbReference>
<organism evidence="2 3">
    <name type="scientific">Candidatus Roizmanbacteria bacterium CG_4_10_14_0_2_um_filter_39_13</name>
    <dbReference type="NCBI Taxonomy" id="1974825"/>
    <lineage>
        <taxon>Bacteria</taxon>
        <taxon>Candidatus Roizmaniibacteriota</taxon>
    </lineage>
</organism>
<dbReference type="InterPro" id="IPR029052">
    <property type="entry name" value="Metallo-depent_PP-like"/>
</dbReference>
<name>A0A2M7U1Q4_9BACT</name>
<evidence type="ECO:0000313" key="2">
    <source>
        <dbReference type="EMBL" id="PIZ64025.1"/>
    </source>
</evidence>
<evidence type="ECO:0000259" key="1">
    <source>
        <dbReference type="Pfam" id="PF00149"/>
    </source>
</evidence>
<evidence type="ECO:0000313" key="3">
    <source>
        <dbReference type="Proteomes" id="UP000228503"/>
    </source>
</evidence>
<comment type="caution">
    <text evidence="2">The sequence shown here is derived from an EMBL/GenBank/DDBJ whole genome shotgun (WGS) entry which is preliminary data.</text>
</comment>
<dbReference type="InterPro" id="IPR004843">
    <property type="entry name" value="Calcineurin-like_PHP"/>
</dbReference>
<proteinExistence type="predicted"/>
<dbReference type="GO" id="GO:0016787">
    <property type="term" value="F:hydrolase activity"/>
    <property type="evidence" value="ECO:0007669"/>
    <property type="project" value="InterPro"/>
</dbReference>
<dbReference type="Proteomes" id="UP000228503">
    <property type="component" value="Unassembled WGS sequence"/>
</dbReference>
<dbReference type="AlphaFoldDB" id="A0A2M7U1Q4"/>
<accession>A0A2M7U1Q4</accession>
<dbReference type="Pfam" id="PF00149">
    <property type="entry name" value="Metallophos"/>
    <property type="match status" value="1"/>
</dbReference>
<reference evidence="3" key="1">
    <citation type="submission" date="2017-09" db="EMBL/GenBank/DDBJ databases">
        <title>Depth-based differentiation of microbial function through sediment-hosted aquifers and enrichment of novel symbionts in the deep terrestrial subsurface.</title>
        <authorList>
            <person name="Probst A.J."/>
            <person name="Ladd B."/>
            <person name="Jarett J.K."/>
            <person name="Geller-Mcgrath D.E."/>
            <person name="Sieber C.M.K."/>
            <person name="Emerson J.B."/>
            <person name="Anantharaman K."/>
            <person name="Thomas B.C."/>
            <person name="Malmstrom R."/>
            <person name="Stieglmeier M."/>
            <person name="Klingl A."/>
            <person name="Woyke T."/>
            <person name="Ryan C.M."/>
            <person name="Banfield J.F."/>
        </authorList>
    </citation>
    <scope>NUCLEOTIDE SEQUENCE [LARGE SCALE GENOMIC DNA]</scope>
</reference>
<sequence length="220" mass="26166">MKTLIFSDSHLTQQFEENKFKYLHHIISSSDQVIINGDFWDGFIISFDQFFNSKWNKLFPLLKKKKTIYIFGNHDSQRLNDLDRIKHFSDIQSMSHTFIEEGKIFTIEHGQRYFPTELNNINANSPYFRRISKFVKFTERIIAHISGDTYQKLLIKNNRKLKKHLPNKSDHSYFIFGHTHSPEVDWSLNFINSGIMCHGLAQYVLIKDGNIEIIKDRYDR</sequence>
<dbReference type="Gene3D" id="3.60.21.10">
    <property type="match status" value="1"/>
</dbReference>